<sequence>MLVAKKPLTNLQIELLRLYAHQVEEKDLLQIKELIGQYFAKRLTQFADEAWAQNNWTDQDMEAILNDPNQ</sequence>
<dbReference type="AlphaFoldDB" id="A0A344TGJ0"/>
<keyword evidence="2" id="KW-1185">Reference proteome</keyword>
<evidence type="ECO:0000313" key="1">
    <source>
        <dbReference type="EMBL" id="AXE17761.1"/>
    </source>
</evidence>
<organism evidence="1 2">
    <name type="scientific">Runella rosea</name>
    <dbReference type="NCBI Taxonomy" id="2259595"/>
    <lineage>
        <taxon>Bacteria</taxon>
        <taxon>Pseudomonadati</taxon>
        <taxon>Bacteroidota</taxon>
        <taxon>Cytophagia</taxon>
        <taxon>Cytophagales</taxon>
        <taxon>Spirosomataceae</taxon>
        <taxon>Runella</taxon>
    </lineage>
</organism>
<accession>A0A344TGJ0</accession>
<proteinExistence type="predicted"/>
<evidence type="ECO:0000313" key="2">
    <source>
        <dbReference type="Proteomes" id="UP000251993"/>
    </source>
</evidence>
<dbReference type="RefSeq" id="WP_114066546.1">
    <property type="nucleotide sequence ID" value="NZ_CP030850.1"/>
</dbReference>
<gene>
    <name evidence="1" type="ORF">DR864_08430</name>
</gene>
<dbReference type="KEGG" id="run:DR864_08430"/>
<protein>
    <submittedName>
        <fullName evidence="1">Uncharacterized protein</fullName>
    </submittedName>
</protein>
<name>A0A344TGJ0_9BACT</name>
<reference evidence="1 2" key="1">
    <citation type="submission" date="2018-07" db="EMBL/GenBank/DDBJ databases">
        <title>Genome sequencing of Runella.</title>
        <authorList>
            <person name="Baek M.-G."/>
            <person name="Yi H."/>
        </authorList>
    </citation>
    <scope>NUCLEOTIDE SEQUENCE [LARGE SCALE GENOMIC DNA]</scope>
    <source>
        <strain evidence="1 2">HYN0085</strain>
    </source>
</reference>
<dbReference type="OrthoDB" id="963358at2"/>
<dbReference type="Proteomes" id="UP000251993">
    <property type="component" value="Chromosome"/>
</dbReference>
<dbReference type="EMBL" id="CP030850">
    <property type="protein sequence ID" value="AXE17761.1"/>
    <property type="molecule type" value="Genomic_DNA"/>
</dbReference>